<dbReference type="EMBL" id="MHIE01000013">
    <property type="protein sequence ID" value="OGY45754.1"/>
    <property type="molecule type" value="Genomic_DNA"/>
</dbReference>
<evidence type="ECO:0000259" key="5">
    <source>
        <dbReference type="PROSITE" id="PS51192"/>
    </source>
</evidence>
<dbReference type="PANTHER" id="PTHR47961">
    <property type="entry name" value="DNA POLYMERASE THETA, PUTATIVE (AFU_ORTHOLOGUE AFUA_1G05260)-RELATED"/>
    <property type="match status" value="1"/>
</dbReference>
<evidence type="ECO:0000256" key="2">
    <source>
        <dbReference type="ARBA" id="ARBA00022801"/>
    </source>
</evidence>
<evidence type="ECO:0000259" key="6">
    <source>
        <dbReference type="PROSITE" id="PS51194"/>
    </source>
</evidence>
<dbReference type="SUPFAM" id="SSF52129">
    <property type="entry name" value="Caspase-like"/>
    <property type="match status" value="1"/>
</dbReference>
<dbReference type="InterPro" id="IPR011600">
    <property type="entry name" value="Pept_C14_caspase"/>
</dbReference>
<dbReference type="GO" id="GO:0004386">
    <property type="term" value="F:helicase activity"/>
    <property type="evidence" value="ECO:0007669"/>
    <property type="project" value="UniProtKB-KW"/>
</dbReference>
<dbReference type="SUPFAM" id="SSF52540">
    <property type="entry name" value="P-loop containing nucleoside triphosphate hydrolases"/>
    <property type="match status" value="1"/>
</dbReference>
<keyword evidence="2" id="KW-0378">Hydrolase</keyword>
<dbReference type="InterPro" id="IPR011545">
    <property type="entry name" value="DEAD/DEAH_box_helicase_dom"/>
</dbReference>
<keyword evidence="4" id="KW-0067">ATP-binding</keyword>
<sequence length="1032" mass="113331">MSFKGLFIGIDRYASPSINWLSCAKRDAVALHSLFTDTLGGNTKLLTDNEATRSAIEEEFKNLAQCKEDDVVVVSFSGHGTTTHELVTYDADRSNLPSTCIALNLLAEWLTKIPAKRLVFVLDCCFSGGMGARALQVDVVSRELASVEELLKQLSGEGRLILTASGATERAWENQKLGHGLLTYHLLTAMQGAEEVKKAGKIGVYRLLEYVTERVIDDASKIGKPQHPTLLGKIDGSLTFPVFVPGKLYAQAFPERTRAKVAANFQNLESYGFPDAILKAWRGAIPSLNQLQMDAINDFGLLDGEHLVVSAPTSSGKTMIGELAAIHAALERKRALFLFPLRALVNDKLRHFNATYSFFGIRTIKATGESTGDDMLPLMRGQYDICLMTYEKFSALVLGYPHILDQIGVIVVDEVQMIAEETRGVNLEFILTLLRMRRREEAEPQLIALSAVIGDTNGLERWLGARLLRRTERPVPLDEGIIRADGSFRYIESDTGQEKVIQSHIRPELRKGSSQDIIIPLVRKSVNEKKSVIVFRETRGEARGCALYLASSLGLPPAQVVLDTLPNSDPSISSEKLRQALAGGVAFHISDLDTEERLLVEEQFRAVPTALKVIAATTTLAMGVNTPTEVVIIAGLTHPGDKPYSVAEYKNIIGRAGRLGFATRGTSYVVALDGNEEHHVWNKYVLASPEDLRSKFLADNTDPRSLIVRVLVAAGRAGRGLPSKDIIEFLEESFGAFQKKSNDGGWKWDEAQLVQALNDLFSHKLIEKDENDVYHLTKLGRLAGQSGIEVESIIRTVEALSGVNPGQITDPTLVALSQITCELDQVLFPINKKSTKKEPQTWMSEISNQGVPSQVMQAMRRSINDETQSTLRAKKGAACMLWMTDRPLNDIENVMTQFGGKLDGAAGAIRGVASRTNDVLPTVARVVELLNTGLDLSNRVVRLLVRLELGIPASLVELGTRIGRIFTRGDYLNLLKAGIISVEQFESASVGTLLACLGNNKDKLEQAKLALENYRPEERIIITSPILPAYEG</sequence>
<evidence type="ECO:0000256" key="4">
    <source>
        <dbReference type="ARBA" id="ARBA00022840"/>
    </source>
</evidence>
<dbReference type="Pfam" id="PF00271">
    <property type="entry name" value="Helicase_C"/>
    <property type="match status" value="1"/>
</dbReference>
<evidence type="ECO:0000256" key="1">
    <source>
        <dbReference type="ARBA" id="ARBA00022741"/>
    </source>
</evidence>
<dbReference type="InterPro" id="IPR001650">
    <property type="entry name" value="Helicase_C-like"/>
</dbReference>
<dbReference type="Gene3D" id="3.40.50.1460">
    <property type="match status" value="1"/>
</dbReference>
<organism evidence="7 8">
    <name type="scientific">Candidatus Buchananbacteria bacterium RIFCSPHIGHO2_01_FULL_44_11</name>
    <dbReference type="NCBI Taxonomy" id="1797535"/>
    <lineage>
        <taxon>Bacteria</taxon>
        <taxon>Candidatus Buchananiibacteriota</taxon>
    </lineage>
</organism>
<evidence type="ECO:0000313" key="8">
    <source>
        <dbReference type="Proteomes" id="UP000178240"/>
    </source>
</evidence>
<dbReference type="InterPro" id="IPR029030">
    <property type="entry name" value="Caspase-like_dom_sf"/>
</dbReference>
<dbReference type="GO" id="GO:0003676">
    <property type="term" value="F:nucleic acid binding"/>
    <property type="evidence" value="ECO:0007669"/>
    <property type="project" value="InterPro"/>
</dbReference>
<dbReference type="GO" id="GO:0004197">
    <property type="term" value="F:cysteine-type endopeptidase activity"/>
    <property type="evidence" value="ECO:0007669"/>
    <property type="project" value="InterPro"/>
</dbReference>
<feature type="domain" description="Helicase C-terminal" evidence="6">
    <location>
        <begin position="513"/>
        <end position="707"/>
    </location>
</feature>
<evidence type="ECO:0000256" key="3">
    <source>
        <dbReference type="ARBA" id="ARBA00022806"/>
    </source>
</evidence>
<name>A0A1G1Y0N9_9BACT</name>
<dbReference type="InterPro" id="IPR014001">
    <property type="entry name" value="Helicase_ATP-bd"/>
</dbReference>
<dbReference type="STRING" id="1797535.A2744_00020"/>
<dbReference type="InterPro" id="IPR050474">
    <property type="entry name" value="Hel308_SKI2-like"/>
</dbReference>
<keyword evidence="3 7" id="KW-0347">Helicase</keyword>
<proteinExistence type="predicted"/>
<gene>
    <name evidence="7" type="ORF">A2744_00020</name>
</gene>
<dbReference type="InterPro" id="IPR027417">
    <property type="entry name" value="P-loop_NTPase"/>
</dbReference>
<keyword evidence="1" id="KW-0547">Nucleotide-binding</keyword>
<dbReference type="Proteomes" id="UP000178240">
    <property type="component" value="Unassembled WGS sequence"/>
</dbReference>
<evidence type="ECO:0000313" key="7">
    <source>
        <dbReference type="EMBL" id="OGY45754.1"/>
    </source>
</evidence>
<comment type="caution">
    <text evidence="7">The sequence shown here is derived from an EMBL/GenBank/DDBJ whole genome shotgun (WGS) entry which is preliminary data.</text>
</comment>
<dbReference type="Pfam" id="PF00656">
    <property type="entry name" value="Peptidase_C14"/>
    <property type="match status" value="1"/>
</dbReference>
<dbReference type="AlphaFoldDB" id="A0A1G1Y0N9"/>
<feature type="domain" description="Helicase ATP-binding" evidence="5">
    <location>
        <begin position="298"/>
        <end position="471"/>
    </location>
</feature>
<dbReference type="PANTHER" id="PTHR47961:SF1">
    <property type="entry name" value="ATP-DEPENDENT HELICASE MJ1401-RELATED"/>
    <property type="match status" value="1"/>
</dbReference>
<reference evidence="7 8" key="1">
    <citation type="journal article" date="2016" name="Nat. Commun.">
        <title>Thousands of microbial genomes shed light on interconnected biogeochemical processes in an aquifer system.</title>
        <authorList>
            <person name="Anantharaman K."/>
            <person name="Brown C.T."/>
            <person name="Hug L.A."/>
            <person name="Sharon I."/>
            <person name="Castelle C.J."/>
            <person name="Probst A.J."/>
            <person name="Thomas B.C."/>
            <person name="Singh A."/>
            <person name="Wilkins M.J."/>
            <person name="Karaoz U."/>
            <person name="Brodie E.L."/>
            <person name="Williams K.H."/>
            <person name="Hubbard S.S."/>
            <person name="Banfield J.F."/>
        </authorList>
    </citation>
    <scope>NUCLEOTIDE SEQUENCE [LARGE SCALE GENOMIC DNA]</scope>
</reference>
<dbReference type="Gene3D" id="3.40.50.300">
    <property type="entry name" value="P-loop containing nucleotide triphosphate hydrolases"/>
    <property type="match status" value="2"/>
</dbReference>
<dbReference type="Pfam" id="PF00270">
    <property type="entry name" value="DEAD"/>
    <property type="match status" value="1"/>
</dbReference>
<dbReference type="GO" id="GO:0006508">
    <property type="term" value="P:proteolysis"/>
    <property type="evidence" value="ECO:0007669"/>
    <property type="project" value="InterPro"/>
</dbReference>
<dbReference type="SMART" id="SM00490">
    <property type="entry name" value="HELICc"/>
    <property type="match status" value="1"/>
</dbReference>
<dbReference type="SMART" id="SM00487">
    <property type="entry name" value="DEXDc"/>
    <property type="match status" value="1"/>
</dbReference>
<accession>A0A1G1Y0N9</accession>
<dbReference type="PROSITE" id="PS51192">
    <property type="entry name" value="HELICASE_ATP_BIND_1"/>
    <property type="match status" value="1"/>
</dbReference>
<protein>
    <submittedName>
        <fullName evidence="7">DEAD/DEAH box helicase</fullName>
    </submittedName>
</protein>
<dbReference type="PROSITE" id="PS51194">
    <property type="entry name" value="HELICASE_CTER"/>
    <property type="match status" value="1"/>
</dbReference>
<dbReference type="Gene3D" id="1.10.3380.30">
    <property type="match status" value="1"/>
</dbReference>
<dbReference type="GO" id="GO:0005524">
    <property type="term" value="F:ATP binding"/>
    <property type="evidence" value="ECO:0007669"/>
    <property type="project" value="UniProtKB-KW"/>
</dbReference>